<dbReference type="OrthoDB" id="9810303at2"/>
<dbReference type="Proteomes" id="UP000448292">
    <property type="component" value="Unassembled WGS sequence"/>
</dbReference>
<reference evidence="2 3" key="1">
    <citation type="submission" date="2018-06" db="EMBL/GenBank/DDBJ databases">
        <title>Complete genome of Desulfovibrio indonesiensis P37SLT.</title>
        <authorList>
            <person name="Crispim J.S."/>
            <person name="Vidigal P.M.P."/>
            <person name="Silva L.C.F."/>
            <person name="Laguardia C.N."/>
            <person name="Araujo L.C."/>
            <person name="Dias R.S."/>
            <person name="Sousa M.P."/>
            <person name="Paula S.O."/>
            <person name="Silva C."/>
        </authorList>
    </citation>
    <scope>NUCLEOTIDE SEQUENCE [LARGE SCALE GENOMIC DNA]</scope>
    <source>
        <strain evidence="2 3">P37SLT</strain>
    </source>
</reference>
<dbReference type="RefSeq" id="WP_144301581.1">
    <property type="nucleotide sequence ID" value="NZ_QMIE01000002.1"/>
</dbReference>
<dbReference type="InterPro" id="IPR029044">
    <property type="entry name" value="Nucleotide-diphossugar_trans"/>
</dbReference>
<protein>
    <recommendedName>
        <fullName evidence="1">Glycosyltransferase 2-like domain-containing protein</fullName>
    </recommendedName>
</protein>
<organism evidence="2 3">
    <name type="scientific">Oceanidesulfovibrio indonesiensis</name>
    <dbReference type="NCBI Taxonomy" id="54767"/>
    <lineage>
        <taxon>Bacteria</taxon>
        <taxon>Pseudomonadati</taxon>
        <taxon>Thermodesulfobacteriota</taxon>
        <taxon>Desulfovibrionia</taxon>
        <taxon>Desulfovibrionales</taxon>
        <taxon>Desulfovibrionaceae</taxon>
        <taxon>Oceanidesulfovibrio</taxon>
    </lineage>
</organism>
<dbReference type="Gene3D" id="3.90.550.10">
    <property type="entry name" value="Spore Coat Polysaccharide Biosynthesis Protein SpsA, Chain A"/>
    <property type="match status" value="1"/>
</dbReference>
<comment type="caution">
    <text evidence="2">The sequence shown here is derived from an EMBL/GenBank/DDBJ whole genome shotgun (WGS) entry which is preliminary data.</text>
</comment>
<feature type="domain" description="Glycosyltransferase 2-like" evidence="1">
    <location>
        <begin position="4"/>
        <end position="161"/>
    </location>
</feature>
<dbReference type="EMBL" id="QMIE01000002">
    <property type="protein sequence ID" value="TVM19223.1"/>
    <property type="molecule type" value="Genomic_DNA"/>
</dbReference>
<evidence type="ECO:0000259" key="1">
    <source>
        <dbReference type="Pfam" id="PF00535"/>
    </source>
</evidence>
<dbReference type="InterPro" id="IPR001173">
    <property type="entry name" value="Glyco_trans_2-like"/>
</dbReference>
<proteinExistence type="predicted"/>
<dbReference type="AlphaFoldDB" id="A0A7M3MHQ6"/>
<gene>
    <name evidence="2" type="ORF">DPQ33_02355</name>
</gene>
<keyword evidence="3" id="KW-1185">Reference proteome</keyword>
<accession>A0A7M3MHQ6</accession>
<dbReference type="Pfam" id="PF00535">
    <property type="entry name" value="Glycos_transf_2"/>
    <property type="match status" value="1"/>
</dbReference>
<dbReference type="PANTHER" id="PTHR48090">
    <property type="entry name" value="UNDECAPRENYL-PHOSPHATE 4-DEOXY-4-FORMAMIDO-L-ARABINOSE TRANSFERASE-RELATED"/>
    <property type="match status" value="1"/>
</dbReference>
<name>A0A7M3MHQ6_9BACT</name>
<dbReference type="CDD" id="cd04179">
    <property type="entry name" value="DPM_DPG-synthase_like"/>
    <property type="match status" value="1"/>
</dbReference>
<evidence type="ECO:0000313" key="2">
    <source>
        <dbReference type="EMBL" id="TVM19223.1"/>
    </source>
</evidence>
<dbReference type="InterPro" id="IPR050256">
    <property type="entry name" value="Glycosyltransferase_2"/>
</dbReference>
<dbReference type="SUPFAM" id="SSF53448">
    <property type="entry name" value="Nucleotide-diphospho-sugar transferases"/>
    <property type="match status" value="1"/>
</dbReference>
<evidence type="ECO:0000313" key="3">
    <source>
        <dbReference type="Proteomes" id="UP000448292"/>
    </source>
</evidence>
<sequence>MRTCVIIPAYNASSTLDFLLRALRAHSLDILVVDDGSQDETLAVARAFPEVHTIRFPENRGKSAALRAGFKWAIDQGYDAAVTMDSDLQHDPNDLSRLLDFFARKRPALLMGSRMHDLTDMPPARRFGNRLSSSVASAFCHQNIQDSQCGFRVYDLHACKDVLQNLRMERFASESEVLLKIALAKLLILSAPIQVIYPDDPAHRSNYKPFCDTTRIVLFYIMELMRRLCTPRGRKAAREARLYAKSLGDRAGVNVLPGPRQTADMDPYAER</sequence>